<dbReference type="InterPro" id="IPR002401">
    <property type="entry name" value="Cyt_P450_E_grp-I"/>
</dbReference>
<keyword evidence="6" id="KW-0472">Membrane</keyword>
<comment type="similarity">
    <text evidence="3 13">Belongs to the cytochrome P450 family.</text>
</comment>
<evidence type="ECO:0000313" key="14">
    <source>
        <dbReference type="EMBL" id="RAL44708.1"/>
    </source>
</evidence>
<dbReference type="GO" id="GO:0020037">
    <property type="term" value="F:heme binding"/>
    <property type="evidence" value="ECO:0007669"/>
    <property type="project" value="InterPro"/>
</dbReference>
<keyword evidence="8 12" id="KW-0408">Iron</keyword>
<evidence type="ECO:0000256" key="6">
    <source>
        <dbReference type="ARBA" id="ARBA00022989"/>
    </source>
</evidence>
<keyword evidence="7 13" id="KW-0560">Oxidoreductase</keyword>
<dbReference type="AlphaFoldDB" id="A0A328DJ95"/>
<evidence type="ECO:0000256" key="11">
    <source>
        <dbReference type="ARBA" id="ARBA00047463"/>
    </source>
</evidence>
<name>A0A328DJ95_9ASTE</name>
<evidence type="ECO:0000256" key="10">
    <source>
        <dbReference type="ARBA" id="ARBA00041546"/>
    </source>
</evidence>
<comment type="caution">
    <text evidence="14">The sequence shown here is derived from an EMBL/GenBank/DDBJ whole genome shotgun (WGS) entry which is preliminary data.</text>
</comment>
<comment type="catalytic activity">
    <reaction evidence="11">
        <text>5-dehydroepisterol + NADPH + O2 + H(+) = ergosta-5,7,22,24(28)-tetraen-3beta-ol + NADP(+) + 2 H2O</text>
        <dbReference type="Rhea" id="RHEA:33467"/>
        <dbReference type="ChEBI" id="CHEBI:15377"/>
        <dbReference type="ChEBI" id="CHEBI:15378"/>
        <dbReference type="ChEBI" id="CHEBI:15379"/>
        <dbReference type="ChEBI" id="CHEBI:18249"/>
        <dbReference type="ChEBI" id="CHEBI:52972"/>
        <dbReference type="ChEBI" id="CHEBI:57783"/>
        <dbReference type="ChEBI" id="CHEBI:58349"/>
        <dbReference type="EC" id="1.14.19.41"/>
    </reaction>
</comment>
<organism evidence="14 15">
    <name type="scientific">Cuscuta australis</name>
    <dbReference type="NCBI Taxonomy" id="267555"/>
    <lineage>
        <taxon>Eukaryota</taxon>
        <taxon>Viridiplantae</taxon>
        <taxon>Streptophyta</taxon>
        <taxon>Embryophyta</taxon>
        <taxon>Tracheophyta</taxon>
        <taxon>Spermatophyta</taxon>
        <taxon>Magnoliopsida</taxon>
        <taxon>eudicotyledons</taxon>
        <taxon>Gunneridae</taxon>
        <taxon>Pentapetalae</taxon>
        <taxon>asterids</taxon>
        <taxon>lamiids</taxon>
        <taxon>Solanales</taxon>
        <taxon>Convolvulaceae</taxon>
        <taxon>Cuscuteae</taxon>
        <taxon>Cuscuta</taxon>
        <taxon>Cuscuta subgen. Grammica</taxon>
        <taxon>Cuscuta sect. Cleistogrammica</taxon>
    </lineage>
</organism>
<evidence type="ECO:0000256" key="9">
    <source>
        <dbReference type="ARBA" id="ARBA00039038"/>
    </source>
</evidence>
<protein>
    <recommendedName>
        <fullName evidence="9">sterol 22-desaturase</fullName>
        <ecNumber evidence="9">1.14.19.41</ecNumber>
    </recommendedName>
    <alternativeName>
        <fullName evidence="10">C-22 sterol desaturase</fullName>
    </alternativeName>
</protein>
<evidence type="ECO:0000256" key="13">
    <source>
        <dbReference type="RuleBase" id="RU000461"/>
    </source>
</evidence>
<feature type="binding site" description="axial binding residue" evidence="12">
    <location>
        <position position="479"/>
    </location>
    <ligand>
        <name>heme</name>
        <dbReference type="ChEBI" id="CHEBI:30413"/>
    </ligand>
    <ligandPart>
        <name>Fe</name>
        <dbReference type="ChEBI" id="CHEBI:18248"/>
    </ligandPart>
</feature>
<evidence type="ECO:0000256" key="3">
    <source>
        <dbReference type="ARBA" id="ARBA00010617"/>
    </source>
</evidence>
<evidence type="ECO:0000256" key="7">
    <source>
        <dbReference type="ARBA" id="ARBA00023002"/>
    </source>
</evidence>
<dbReference type="PROSITE" id="PS00086">
    <property type="entry name" value="CYTOCHROME_P450"/>
    <property type="match status" value="1"/>
</dbReference>
<dbReference type="InterPro" id="IPR036396">
    <property type="entry name" value="Cyt_P450_sf"/>
</dbReference>
<accession>A0A328DJ95</accession>
<dbReference type="EMBL" id="NQVE01000142">
    <property type="protein sequence ID" value="RAL44708.1"/>
    <property type="molecule type" value="Genomic_DNA"/>
</dbReference>
<dbReference type="CDD" id="cd11082">
    <property type="entry name" value="CYP61_CYP710"/>
    <property type="match status" value="1"/>
</dbReference>
<dbReference type="PANTHER" id="PTHR24286:SF228">
    <property type="entry name" value="C-22 STEROL DESATURASE ERG5"/>
    <property type="match status" value="1"/>
</dbReference>
<sequence>MQQGCLGAYVPYPDEFQPRPPGRVPGIMQPDCLGGFVPCPGGFQPRPPGQSPAIILVLEQLSYLKKKKFLPGPALVFPFVGTAMTLVTNPTKYWEEQSSLAKSNGHGVSANYIFGRFILYIHSTDLSHKVFSNVRPDAFHLIGHPFGKKLFGEHNLIYMFGEKHKELRRRIVPNFTPKALATYTGIQQRIIIKHLASWLEKCSAAPSQPVPLRVLCRDMNLETSQTVFAGKYLSGEARRRFNLDYNYFNVGLMTLPVDLPGFAFRKARLAVDRLVETLAVCAEQSQRKMETGEEEPSCLIDFWMQDAIREISQAKENGGDLGSVYSHREIGGHLFDFLFAAQDASTSSLLWAVALLESHPEVLERVRSEVKKYWSPESGEDIAAEQLREMKYVEAVAREVIRFRAPATMVPHIAGVDFQLTENYVIPKGTTVFPSLLDSSFQGFPEPEKFDPERFMEGRQEDRVYKKNFLAFGAGPHQCVGQRYAINHLTLFIAIFTAVIDFRRHRTDGCDEFVYIPTIAPKDECRVYISQRCNKFPDRC</sequence>
<proteinExistence type="inferred from homology"/>
<evidence type="ECO:0000256" key="8">
    <source>
        <dbReference type="ARBA" id="ARBA00023004"/>
    </source>
</evidence>
<keyword evidence="4" id="KW-0812">Transmembrane</keyword>
<dbReference type="GO" id="GO:0004497">
    <property type="term" value="F:monooxygenase activity"/>
    <property type="evidence" value="ECO:0007669"/>
    <property type="project" value="UniProtKB-KW"/>
</dbReference>
<comment type="subcellular location">
    <subcellularLocation>
        <location evidence="2">Membrane</location>
        <topology evidence="2">Single-pass membrane protein</topology>
    </subcellularLocation>
</comment>
<dbReference type="PANTHER" id="PTHR24286">
    <property type="entry name" value="CYTOCHROME P450 26"/>
    <property type="match status" value="1"/>
</dbReference>
<gene>
    <name evidence="14" type="ORF">DM860_003467</name>
</gene>
<dbReference type="Gene3D" id="1.10.630.10">
    <property type="entry name" value="Cytochrome P450"/>
    <property type="match status" value="1"/>
</dbReference>
<evidence type="ECO:0000256" key="4">
    <source>
        <dbReference type="ARBA" id="ARBA00022692"/>
    </source>
</evidence>
<keyword evidence="12 13" id="KW-0349">Heme</keyword>
<dbReference type="Pfam" id="PF00067">
    <property type="entry name" value="p450"/>
    <property type="match status" value="1"/>
</dbReference>
<keyword evidence="6" id="KW-1133">Transmembrane helix</keyword>
<dbReference type="GO" id="GO:0005506">
    <property type="term" value="F:iron ion binding"/>
    <property type="evidence" value="ECO:0007669"/>
    <property type="project" value="InterPro"/>
</dbReference>
<dbReference type="GO" id="GO:0000249">
    <property type="term" value="F:C-22 sterol desaturase (NADPH) activity"/>
    <property type="evidence" value="ECO:0007669"/>
    <property type="project" value="UniProtKB-EC"/>
</dbReference>
<evidence type="ECO:0000313" key="15">
    <source>
        <dbReference type="Proteomes" id="UP000249390"/>
    </source>
</evidence>
<dbReference type="GO" id="GO:0016020">
    <property type="term" value="C:membrane"/>
    <property type="evidence" value="ECO:0007669"/>
    <property type="project" value="UniProtKB-SubCell"/>
</dbReference>
<dbReference type="InterPro" id="IPR017972">
    <property type="entry name" value="Cyt_P450_CS"/>
</dbReference>
<dbReference type="PRINTS" id="PR00385">
    <property type="entry name" value="P450"/>
</dbReference>
<evidence type="ECO:0000256" key="2">
    <source>
        <dbReference type="ARBA" id="ARBA00004167"/>
    </source>
</evidence>
<dbReference type="PRINTS" id="PR00463">
    <property type="entry name" value="EP450I"/>
</dbReference>
<evidence type="ECO:0000256" key="1">
    <source>
        <dbReference type="ARBA" id="ARBA00001971"/>
    </source>
</evidence>
<keyword evidence="13" id="KW-0503">Monooxygenase</keyword>
<evidence type="ECO:0000256" key="12">
    <source>
        <dbReference type="PIRSR" id="PIRSR602401-1"/>
    </source>
</evidence>
<keyword evidence="15" id="KW-1185">Reference proteome</keyword>
<dbReference type="FunFam" id="1.10.630.10:FF:000021">
    <property type="entry name" value="Cytochrome P450 61"/>
    <property type="match status" value="1"/>
</dbReference>
<keyword evidence="5 12" id="KW-0479">Metal-binding</keyword>
<dbReference type="GO" id="GO:0016125">
    <property type="term" value="P:sterol metabolic process"/>
    <property type="evidence" value="ECO:0007669"/>
    <property type="project" value="TreeGrafter"/>
</dbReference>
<evidence type="ECO:0000256" key="5">
    <source>
        <dbReference type="ARBA" id="ARBA00022723"/>
    </source>
</evidence>
<dbReference type="SUPFAM" id="SSF48264">
    <property type="entry name" value="Cytochrome P450"/>
    <property type="match status" value="1"/>
</dbReference>
<comment type="cofactor">
    <cofactor evidence="1 12">
        <name>heme</name>
        <dbReference type="ChEBI" id="CHEBI:30413"/>
    </cofactor>
</comment>
<dbReference type="EC" id="1.14.19.41" evidence="9"/>
<dbReference type="Proteomes" id="UP000249390">
    <property type="component" value="Unassembled WGS sequence"/>
</dbReference>
<dbReference type="InterPro" id="IPR001128">
    <property type="entry name" value="Cyt_P450"/>
</dbReference>
<reference evidence="14 15" key="1">
    <citation type="submission" date="2018-06" db="EMBL/GenBank/DDBJ databases">
        <title>The Genome of Cuscuta australis (Dodder) Provides Insight into the Evolution of Plant Parasitism.</title>
        <authorList>
            <person name="Liu H."/>
        </authorList>
    </citation>
    <scope>NUCLEOTIDE SEQUENCE [LARGE SCALE GENOMIC DNA]</scope>
    <source>
        <strain evidence="15">cv. Yunnan</strain>
        <tissue evidence="14">Vines</tissue>
    </source>
</reference>